<dbReference type="EMBL" id="KY448244">
    <property type="protein sequence ID" value="AQT28523.1"/>
    <property type="molecule type" value="Genomic_DNA"/>
</dbReference>
<keyword evidence="5" id="KW-0489">Methyltransferase</keyword>
<dbReference type="PANTHER" id="PTHR11548">
    <property type="entry name" value="THYMIDYLATE SYNTHASE 1"/>
    <property type="match status" value="1"/>
</dbReference>
<dbReference type="InterPro" id="IPR036926">
    <property type="entry name" value="Thymidate_synth/dCMP_Mease_sf"/>
</dbReference>
<evidence type="ECO:0000313" key="10">
    <source>
        <dbReference type="EMBL" id="AQT28523.1"/>
    </source>
</evidence>
<dbReference type="InterPro" id="IPR023451">
    <property type="entry name" value="Thymidate_synth/dCMP_Mease_dom"/>
</dbReference>
<evidence type="ECO:0000256" key="8">
    <source>
        <dbReference type="PROSITE-ProRule" id="PRU10016"/>
    </source>
</evidence>
<evidence type="ECO:0000259" key="9">
    <source>
        <dbReference type="Pfam" id="PF00303"/>
    </source>
</evidence>
<evidence type="ECO:0000256" key="7">
    <source>
        <dbReference type="ARBA" id="ARBA00022727"/>
    </source>
</evidence>
<evidence type="ECO:0000256" key="6">
    <source>
        <dbReference type="ARBA" id="ARBA00022679"/>
    </source>
</evidence>
<evidence type="ECO:0000256" key="2">
    <source>
        <dbReference type="ARBA" id="ARBA00011738"/>
    </source>
</evidence>
<evidence type="ECO:0000256" key="1">
    <source>
        <dbReference type="ARBA" id="ARBA00009972"/>
    </source>
</evidence>
<dbReference type="CDD" id="cd00351">
    <property type="entry name" value="TS_Pyrimidine_HMase"/>
    <property type="match status" value="1"/>
</dbReference>
<dbReference type="GO" id="GO:0006231">
    <property type="term" value="P:dTMP biosynthetic process"/>
    <property type="evidence" value="ECO:0007669"/>
    <property type="project" value="InterPro"/>
</dbReference>
<dbReference type="PRINTS" id="PR00108">
    <property type="entry name" value="THYMDSNTHASE"/>
</dbReference>
<gene>
    <name evidence="10" type="ORF">YOLOSWAG_38</name>
</gene>
<dbReference type="SUPFAM" id="SSF55831">
    <property type="entry name" value="Thymidylate synthase/dCMP hydroxymethylase"/>
    <property type="match status" value="1"/>
</dbReference>
<feature type="domain" description="Thymidylate synthase/dCMP hydroxymethylase" evidence="9">
    <location>
        <begin position="24"/>
        <end position="365"/>
    </location>
</feature>
<dbReference type="InterPro" id="IPR000398">
    <property type="entry name" value="Thymidylate_synthase"/>
</dbReference>
<reference evidence="10 11" key="1">
    <citation type="submission" date="2017-01" db="EMBL/GenBank/DDBJ databases">
        <authorList>
            <person name="Mah S.A."/>
            <person name="Swanson W.J."/>
            <person name="Moy G.W."/>
            <person name="Vacquier V.D."/>
        </authorList>
    </citation>
    <scope>NUCLEOTIDE SEQUENCE [LARGE SCALE GENOMIC DNA]</scope>
</reference>
<dbReference type="GO" id="GO:0004799">
    <property type="term" value="F:thymidylate synthase activity"/>
    <property type="evidence" value="ECO:0007669"/>
    <property type="project" value="UniProtKB-EC"/>
</dbReference>
<dbReference type="PROSITE" id="PS00091">
    <property type="entry name" value="THYMIDYLATE_SYNTHASE"/>
    <property type="match status" value="1"/>
</dbReference>
<dbReference type="PANTHER" id="PTHR11548:SF1">
    <property type="entry name" value="THYMIDYLATE SYNTHASE 1"/>
    <property type="match status" value="1"/>
</dbReference>
<protein>
    <recommendedName>
        <fullName evidence="4">Thymidylate synthase</fullName>
        <ecNumber evidence="3">2.1.1.45</ecNumber>
    </recommendedName>
</protein>
<evidence type="ECO:0000256" key="4">
    <source>
        <dbReference type="ARBA" id="ARBA00015931"/>
    </source>
</evidence>
<comment type="similarity">
    <text evidence="1">Belongs to the thymidylate synthase family.</text>
</comment>
<keyword evidence="7" id="KW-0545">Nucleotide biosynthesis</keyword>
<dbReference type="GO" id="GO:0032259">
    <property type="term" value="P:methylation"/>
    <property type="evidence" value="ECO:0007669"/>
    <property type="project" value="UniProtKB-KW"/>
</dbReference>
<keyword evidence="6" id="KW-0808">Transferase</keyword>
<dbReference type="EC" id="2.1.1.45" evidence="3"/>
<evidence type="ECO:0000256" key="5">
    <source>
        <dbReference type="ARBA" id="ARBA00022603"/>
    </source>
</evidence>
<dbReference type="Proteomes" id="UP000221250">
    <property type="component" value="Segment"/>
</dbReference>
<keyword evidence="11" id="KW-1185">Reference proteome</keyword>
<organism evidence="10 11">
    <name type="scientific">Erwinia phage vB_EamM_Yoloswag</name>
    <dbReference type="NCBI Taxonomy" id="1958956"/>
    <lineage>
        <taxon>Viruses</taxon>
        <taxon>Duplodnaviria</taxon>
        <taxon>Heunggongvirae</taxon>
        <taxon>Uroviricota</taxon>
        <taxon>Caudoviricetes</taxon>
        <taxon>Yoloswagvirus</taxon>
        <taxon>Yoloswagvirus yoloswag</taxon>
    </lineage>
</organism>
<comment type="subunit">
    <text evidence="2">Homodimer.</text>
</comment>
<dbReference type="InterPro" id="IPR045097">
    <property type="entry name" value="Thymidate_synth/dCMP_Mease"/>
</dbReference>
<dbReference type="InterPro" id="IPR020940">
    <property type="entry name" value="Thymidylate_synthase_AS"/>
</dbReference>
<evidence type="ECO:0000313" key="11">
    <source>
        <dbReference type="Proteomes" id="UP000221250"/>
    </source>
</evidence>
<accession>A0A1S6L2X9</accession>
<evidence type="ECO:0000256" key="3">
    <source>
        <dbReference type="ARBA" id="ARBA00011947"/>
    </source>
</evidence>
<dbReference type="Pfam" id="PF00303">
    <property type="entry name" value="Thymidylat_synt"/>
    <property type="match status" value="1"/>
</dbReference>
<sequence length="366" mass="42184">MSANFDIRNPQHREMYLMESVDGQYMGLVKAIRETGTVEGDSQRSEDTWRSLIGCVTQLRNTTLAFPALLSKQVAWLPAVRETCWFMRGETNIKTLDSKIWDEWADVEGECGPIYGEMWRHWPDNKIFYSSNTMDELQVSEAYRQRIDREKQRMLAAGAHVTELPDGRELFELEIDQLLDALLAICSHSRSRRILVNAFNPGYIHMQGLPPCHVMFDFNVTKATRYDELAAAAAGREVYGDTLHLTATMRSQDVLLGRPFNIIGYTTLLHLFAKYARLNIGTMTLNTSNTHVYEHHWDALKQQQRQYEELIAEMEQSGQPMQYPTLRISDDIFKFSPKELLDNITADYFQLEGYQPKAPVRGRVTV</sequence>
<name>A0A1S6L2X9_9CAUD</name>
<proteinExistence type="inferred from homology"/>
<dbReference type="Gene3D" id="3.30.572.10">
    <property type="entry name" value="Thymidylate synthase/dCMP hydroxymethylase domain"/>
    <property type="match status" value="1"/>
</dbReference>
<feature type="active site" evidence="8">
    <location>
        <position position="212"/>
    </location>
</feature>